<dbReference type="eggNOG" id="KOG0255">
    <property type="taxonomic scope" value="Eukaryota"/>
</dbReference>
<reference evidence="7" key="2">
    <citation type="submission" date="2015-06" db="UniProtKB">
        <authorList>
            <consortium name="EnsemblMetazoa"/>
        </authorList>
    </citation>
    <scope>IDENTIFICATION</scope>
</reference>
<dbReference type="Pfam" id="PF00083">
    <property type="entry name" value="Sugar_tr"/>
    <property type="match status" value="1"/>
</dbReference>
<evidence type="ECO:0000256" key="3">
    <source>
        <dbReference type="ARBA" id="ARBA00022989"/>
    </source>
</evidence>
<evidence type="ECO:0000256" key="5">
    <source>
        <dbReference type="SAM" id="Phobius"/>
    </source>
</evidence>
<dbReference type="SUPFAM" id="SSF103473">
    <property type="entry name" value="MFS general substrate transporter"/>
    <property type="match status" value="1"/>
</dbReference>
<proteinExistence type="predicted"/>
<dbReference type="Gene3D" id="1.20.1250.20">
    <property type="entry name" value="MFS general substrate transporter like domains"/>
    <property type="match status" value="1"/>
</dbReference>
<name>T1KG73_TETUR</name>
<evidence type="ECO:0000313" key="8">
    <source>
        <dbReference type="Proteomes" id="UP000015104"/>
    </source>
</evidence>
<comment type="subcellular location">
    <subcellularLocation>
        <location evidence="1">Membrane</location>
        <topology evidence="1">Multi-pass membrane protein</topology>
    </subcellularLocation>
</comment>
<keyword evidence="2 5" id="KW-0812">Transmembrane</keyword>
<feature type="transmembrane region" description="Helical" evidence="5">
    <location>
        <begin position="361"/>
        <end position="379"/>
    </location>
</feature>
<keyword evidence="4 5" id="KW-0472">Membrane</keyword>
<accession>T1KG73</accession>
<dbReference type="GO" id="GO:0016020">
    <property type="term" value="C:membrane"/>
    <property type="evidence" value="ECO:0007669"/>
    <property type="project" value="UniProtKB-SubCell"/>
</dbReference>
<dbReference type="Proteomes" id="UP000015104">
    <property type="component" value="Unassembled WGS sequence"/>
</dbReference>
<feature type="transmembrane region" description="Helical" evidence="5">
    <location>
        <begin position="143"/>
        <end position="161"/>
    </location>
</feature>
<dbReference type="InterPro" id="IPR036259">
    <property type="entry name" value="MFS_trans_sf"/>
</dbReference>
<keyword evidence="8" id="KW-1185">Reference proteome</keyword>
<protein>
    <recommendedName>
        <fullName evidence="6">Major facilitator superfamily (MFS) profile domain-containing protein</fullName>
    </recommendedName>
</protein>
<feature type="transmembrane region" description="Helical" evidence="5">
    <location>
        <begin position="391"/>
        <end position="410"/>
    </location>
</feature>
<organism evidence="7 8">
    <name type="scientific">Tetranychus urticae</name>
    <name type="common">Two-spotted spider mite</name>
    <dbReference type="NCBI Taxonomy" id="32264"/>
    <lineage>
        <taxon>Eukaryota</taxon>
        <taxon>Metazoa</taxon>
        <taxon>Ecdysozoa</taxon>
        <taxon>Arthropoda</taxon>
        <taxon>Chelicerata</taxon>
        <taxon>Arachnida</taxon>
        <taxon>Acari</taxon>
        <taxon>Acariformes</taxon>
        <taxon>Trombidiformes</taxon>
        <taxon>Prostigmata</taxon>
        <taxon>Eleutherengona</taxon>
        <taxon>Raphignathae</taxon>
        <taxon>Tetranychoidea</taxon>
        <taxon>Tetranychidae</taxon>
        <taxon>Tetranychus</taxon>
    </lineage>
</organism>
<dbReference type="PROSITE" id="PS50850">
    <property type="entry name" value="MFS"/>
    <property type="match status" value="1"/>
</dbReference>
<keyword evidence="3 5" id="KW-1133">Transmembrane helix</keyword>
<evidence type="ECO:0000259" key="6">
    <source>
        <dbReference type="PROSITE" id="PS50850"/>
    </source>
</evidence>
<dbReference type="OMA" id="IMSFPGE"/>
<evidence type="ECO:0000256" key="2">
    <source>
        <dbReference type="ARBA" id="ARBA00022692"/>
    </source>
</evidence>
<dbReference type="PANTHER" id="PTHR24064">
    <property type="entry name" value="SOLUTE CARRIER FAMILY 22 MEMBER"/>
    <property type="match status" value="1"/>
</dbReference>
<dbReference type="EnsemblMetazoa" id="tetur10g05771.1">
    <property type="protein sequence ID" value="tetur10g05771.1"/>
    <property type="gene ID" value="tetur10g05771"/>
</dbReference>
<gene>
    <name evidence="7" type="primary">107363477</name>
</gene>
<dbReference type="EMBL" id="CAEY01000039">
    <property type="status" value="NOT_ANNOTATED_CDS"/>
    <property type="molecule type" value="Genomic_DNA"/>
</dbReference>
<feature type="transmembrane region" description="Helical" evidence="5">
    <location>
        <begin position="229"/>
        <end position="248"/>
    </location>
</feature>
<dbReference type="GO" id="GO:0022857">
    <property type="term" value="F:transmembrane transporter activity"/>
    <property type="evidence" value="ECO:0007669"/>
    <property type="project" value="InterPro"/>
</dbReference>
<feature type="transmembrane region" description="Helical" evidence="5">
    <location>
        <begin position="416"/>
        <end position="440"/>
    </location>
</feature>
<feature type="transmembrane region" description="Helical" evidence="5">
    <location>
        <begin position="167"/>
        <end position="191"/>
    </location>
</feature>
<feature type="transmembrane region" description="Helical" evidence="5">
    <location>
        <begin position="111"/>
        <end position="136"/>
    </location>
</feature>
<dbReference type="HOGENOM" id="CLU_001265_33_5_1"/>
<dbReference type="AlphaFoldDB" id="T1KG73"/>
<feature type="transmembrane region" description="Helical" evidence="5">
    <location>
        <begin position="36"/>
        <end position="59"/>
    </location>
</feature>
<feature type="transmembrane region" description="Helical" evidence="5">
    <location>
        <begin position="334"/>
        <end position="355"/>
    </location>
</feature>
<dbReference type="InterPro" id="IPR020846">
    <property type="entry name" value="MFS_dom"/>
</dbReference>
<sequence length="525" mass="59637">MAKPETKPKYSKSLSHERVEHISDIIGSWGPLQKRLFLFLGIIYCVAPYNNASLFFYAIKSDIVCVESDDSETSIEADQCTFDELDSCASWYHNVTRTTITKEWDLVCERYWLRSVVLSSYQFGYLVSGLIVGYISDRHGRKLAILFCILLEIVCSLGLILSPNVYVFIAIRVFHGIGGYGRYLASVILLMESVGPNLRGRILICYEWVWFLGEYVMMFVTYHVPKFKYIYMGSMIFQLLCIGIVTILPESARWQLVVGQIDRAEETLRLYAKKRKSKGAESDTETANKDDEQKELFDLKLDKLRGHLYSGERPTTFRGLFYLIRQPRISRFCFALYVIWFLRTFIGWGLIYSTLDLSGNVFINNAIILTASVLANLFMTWKIDSFRRRSMLITFFLMTSVLLCASIAFVESHQYIIPRMILIASGKFFSTAIYSLVYVYTSEIFPTNIRHLGVGTCSMVSRIASISVPFLAQLTAATSLKLTFGIFAAMGIVGALAATLLPETKGKEIPDTIEGMVEIHAINKP</sequence>
<dbReference type="KEGG" id="tut:107363477"/>
<feature type="transmembrane region" description="Helical" evidence="5">
    <location>
        <begin position="203"/>
        <end position="223"/>
    </location>
</feature>
<dbReference type="STRING" id="32264.T1KG73"/>
<dbReference type="OrthoDB" id="8049622at2759"/>
<evidence type="ECO:0000313" key="7">
    <source>
        <dbReference type="EnsemblMetazoa" id="tetur10g05771.1"/>
    </source>
</evidence>
<feature type="domain" description="Major facilitator superfamily (MFS) profile" evidence="6">
    <location>
        <begin position="36"/>
        <end position="506"/>
    </location>
</feature>
<evidence type="ECO:0000256" key="4">
    <source>
        <dbReference type="ARBA" id="ARBA00023136"/>
    </source>
</evidence>
<reference evidence="8" key="1">
    <citation type="submission" date="2011-08" db="EMBL/GenBank/DDBJ databases">
        <authorList>
            <person name="Rombauts S."/>
        </authorList>
    </citation>
    <scope>NUCLEOTIDE SEQUENCE</scope>
    <source>
        <strain evidence="8">London</strain>
    </source>
</reference>
<feature type="transmembrane region" description="Helical" evidence="5">
    <location>
        <begin position="484"/>
        <end position="501"/>
    </location>
</feature>
<evidence type="ECO:0000256" key="1">
    <source>
        <dbReference type="ARBA" id="ARBA00004141"/>
    </source>
</evidence>
<dbReference type="InterPro" id="IPR005828">
    <property type="entry name" value="MFS_sugar_transport-like"/>
</dbReference>